<dbReference type="InterPro" id="IPR023631">
    <property type="entry name" value="Amidase_dom"/>
</dbReference>
<dbReference type="Proteomes" id="UP000199245">
    <property type="component" value="Unassembled WGS sequence"/>
</dbReference>
<dbReference type="AlphaFoldDB" id="A0A1G6S044"/>
<dbReference type="Pfam" id="PF01425">
    <property type="entry name" value="Amidase"/>
    <property type="match status" value="1"/>
</dbReference>
<dbReference type="PROSITE" id="PS00571">
    <property type="entry name" value="AMIDASES"/>
    <property type="match status" value="1"/>
</dbReference>
<sequence length="399" mass="41618">MQDTLGAFVPGPIIQRGPNRSGPLSGLTFAVKDLFDIAGTVTGCGNPDWAATHEVAEADAWAVDHLLGAGAALTGKTITDEISLGLLGINKFYGTPLNPRAPDRVPGGSSSGSASAVAGGLVDIALGTDSGGSVRVPSSFCGLYGLRPTHGRISVAGMMTQAPSFDTVGYFARDATTFARVGAVLLGEQVPDALPTDIIIASDCFAIADAPVQGALQPVVDRLHQAAATIVSPLAEGELRDWARHQRIQQRCEFQATFRDWVDRVNPRFSSEVAGAFADDGRTPPADLAAAKAFRTSASKRLDDLLDGRRVLCLPTSPILPISRDARLSEIRAAVHEIVDLTGIAGLTGLPQVNLPVATSGSIPVGLSLIGWRGGDAPLVAAARTLAREFSVGLFEERQ</sequence>
<reference evidence="2 3" key="1">
    <citation type="submission" date="2016-10" db="EMBL/GenBank/DDBJ databases">
        <authorList>
            <person name="de Groot N.N."/>
        </authorList>
    </citation>
    <scope>NUCLEOTIDE SEQUENCE [LARGE SCALE GENOMIC DNA]</scope>
    <source>
        <strain evidence="2 3">R5</strain>
    </source>
</reference>
<protein>
    <submittedName>
        <fullName evidence="2">Amidase</fullName>
    </submittedName>
</protein>
<evidence type="ECO:0000313" key="2">
    <source>
        <dbReference type="EMBL" id="SDD10031.1"/>
    </source>
</evidence>
<dbReference type="PANTHER" id="PTHR46310:SF7">
    <property type="entry name" value="AMIDASE 1"/>
    <property type="match status" value="1"/>
</dbReference>
<dbReference type="PANTHER" id="PTHR46310">
    <property type="entry name" value="AMIDASE 1"/>
    <property type="match status" value="1"/>
</dbReference>
<dbReference type="NCBIfam" id="NF006169">
    <property type="entry name" value="PRK08310.1"/>
    <property type="match status" value="1"/>
</dbReference>
<name>A0A1G6S044_9BRAD</name>
<dbReference type="RefSeq" id="WP_092082119.1">
    <property type="nucleotide sequence ID" value="NZ_FMZW01000007.1"/>
</dbReference>
<dbReference type="EMBL" id="FMZW01000007">
    <property type="protein sequence ID" value="SDD10031.1"/>
    <property type="molecule type" value="Genomic_DNA"/>
</dbReference>
<dbReference type="InterPro" id="IPR020556">
    <property type="entry name" value="Amidase_CS"/>
</dbReference>
<evidence type="ECO:0000313" key="3">
    <source>
        <dbReference type="Proteomes" id="UP000199245"/>
    </source>
</evidence>
<accession>A0A1G6S044</accession>
<evidence type="ECO:0000259" key="1">
    <source>
        <dbReference type="Pfam" id="PF01425"/>
    </source>
</evidence>
<dbReference type="Gene3D" id="3.90.1300.10">
    <property type="entry name" value="Amidase signature (AS) domain"/>
    <property type="match status" value="1"/>
</dbReference>
<gene>
    <name evidence="2" type="ORF">SAMN05216337_1007193</name>
</gene>
<feature type="domain" description="Amidase" evidence="1">
    <location>
        <begin position="20"/>
        <end position="192"/>
    </location>
</feature>
<proteinExistence type="predicted"/>
<organism evidence="2 3">
    <name type="scientific">Bradyrhizobium brasilense</name>
    <dbReference type="NCBI Taxonomy" id="1419277"/>
    <lineage>
        <taxon>Bacteria</taxon>
        <taxon>Pseudomonadati</taxon>
        <taxon>Pseudomonadota</taxon>
        <taxon>Alphaproteobacteria</taxon>
        <taxon>Hyphomicrobiales</taxon>
        <taxon>Nitrobacteraceae</taxon>
        <taxon>Bradyrhizobium</taxon>
    </lineage>
</organism>
<dbReference type="InterPro" id="IPR036928">
    <property type="entry name" value="AS_sf"/>
</dbReference>
<dbReference type="SUPFAM" id="SSF75304">
    <property type="entry name" value="Amidase signature (AS) enzymes"/>
    <property type="match status" value="1"/>
</dbReference>